<feature type="compositionally biased region" description="Polar residues" evidence="1">
    <location>
        <begin position="296"/>
        <end position="306"/>
    </location>
</feature>
<evidence type="ECO:0000256" key="1">
    <source>
        <dbReference type="SAM" id="MobiDB-lite"/>
    </source>
</evidence>
<feature type="compositionally biased region" description="Basic and acidic residues" evidence="1">
    <location>
        <begin position="78"/>
        <end position="91"/>
    </location>
</feature>
<dbReference type="OrthoDB" id="63113at2759"/>
<feature type="region of interest" description="Disordered" evidence="1">
    <location>
        <begin position="1"/>
        <end position="22"/>
    </location>
</feature>
<protein>
    <submittedName>
        <fullName evidence="2">Uncharacterized protein</fullName>
    </submittedName>
</protein>
<dbReference type="Proteomes" id="UP000800235">
    <property type="component" value="Unassembled WGS sequence"/>
</dbReference>
<dbReference type="AlphaFoldDB" id="A0A9P4NDZ4"/>
<dbReference type="EMBL" id="MU007158">
    <property type="protein sequence ID" value="KAF2416439.1"/>
    <property type="molecule type" value="Genomic_DNA"/>
</dbReference>
<comment type="caution">
    <text evidence="2">The sequence shown here is derived from an EMBL/GenBank/DDBJ whole genome shotgun (WGS) entry which is preliminary data.</text>
</comment>
<feature type="compositionally biased region" description="Acidic residues" evidence="1">
    <location>
        <begin position="92"/>
        <end position="103"/>
    </location>
</feature>
<feature type="compositionally biased region" description="Low complexity" evidence="1">
    <location>
        <begin position="263"/>
        <end position="276"/>
    </location>
</feature>
<feature type="region of interest" description="Disordered" evidence="1">
    <location>
        <begin position="67"/>
        <end position="108"/>
    </location>
</feature>
<feature type="compositionally biased region" description="Polar residues" evidence="1">
    <location>
        <begin position="246"/>
        <end position="257"/>
    </location>
</feature>
<reference evidence="2" key="1">
    <citation type="journal article" date="2020" name="Stud. Mycol.">
        <title>101 Dothideomycetes genomes: a test case for predicting lifestyles and emergence of pathogens.</title>
        <authorList>
            <person name="Haridas S."/>
            <person name="Albert R."/>
            <person name="Binder M."/>
            <person name="Bloem J."/>
            <person name="Labutti K."/>
            <person name="Salamov A."/>
            <person name="Andreopoulos B."/>
            <person name="Baker S."/>
            <person name="Barry K."/>
            <person name="Bills G."/>
            <person name="Bluhm B."/>
            <person name="Cannon C."/>
            <person name="Castanera R."/>
            <person name="Culley D."/>
            <person name="Daum C."/>
            <person name="Ezra D."/>
            <person name="Gonzalez J."/>
            <person name="Henrissat B."/>
            <person name="Kuo A."/>
            <person name="Liang C."/>
            <person name="Lipzen A."/>
            <person name="Lutzoni F."/>
            <person name="Magnuson J."/>
            <person name="Mondo S."/>
            <person name="Nolan M."/>
            <person name="Ohm R."/>
            <person name="Pangilinan J."/>
            <person name="Park H.-J."/>
            <person name="Ramirez L."/>
            <person name="Alfaro M."/>
            <person name="Sun H."/>
            <person name="Tritt A."/>
            <person name="Yoshinaga Y."/>
            <person name="Zwiers L.-H."/>
            <person name="Turgeon B."/>
            <person name="Goodwin S."/>
            <person name="Spatafora J."/>
            <person name="Crous P."/>
            <person name="Grigoriev I."/>
        </authorList>
    </citation>
    <scope>NUCLEOTIDE SEQUENCE</scope>
    <source>
        <strain evidence="2">CBS 130266</strain>
    </source>
</reference>
<name>A0A9P4NDZ4_9PEZI</name>
<organism evidence="2 3">
    <name type="scientific">Tothia fuscella</name>
    <dbReference type="NCBI Taxonomy" id="1048955"/>
    <lineage>
        <taxon>Eukaryota</taxon>
        <taxon>Fungi</taxon>
        <taxon>Dikarya</taxon>
        <taxon>Ascomycota</taxon>
        <taxon>Pezizomycotina</taxon>
        <taxon>Dothideomycetes</taxon>
        <taxon>Pleosporomycetidae</taxon>
        <taxon>Venturiales</taxon>
        <taxon>Cylindrosympodiaceae</taxon>
        <taxon>Tothia</taxon>
    </lineage>
</organism>
<feature type="compositionally biased region" description="Basic residues" evidence="1">
    <location>
        <begin position="167"/>
        <end position="178"/>
    </location>
</feature>
<evidence type="ECO:0000313" key="3">
    <source>
        <dbReference type="Proteomes" id="UP000800235"/>
    </source>
</evidence>
<evidence type="ECO:0000313" key="2">
    <source>
        <dbReference type="EMBL" id="KAF2416439.1"/>
    </source>
</evidence>
<gene>
    <name evidence="2" type="ORF">EJ08DRAFT_703647</name>
</gene>
<proteinExistence type="predicted"/>
<feature type="compositionally biased region" description="Basic and acidic residues" evidence="1">
    <location>
        <begin position="9"/>
        <end position="22"/>
    </location>
</feature>
<keyword evidence="3" id="KW-1185">Reference proteome</keyword>
<sequence>MPPWGRPLGRRDRERERERERWERYQQSVYDEQRVHEISSDEDRYGVPLRLGSKSKMSRSVSDELFFNDGTSRYPRTNSDEHLAYGERYESSEEDEEDEEIEVESPGGSVQVVRVVKRDQDMLVAQRALARIGRAKAKGKPAVNLTHEEIEALEKRYTRDSPERKDRARKRTSPKGKRSPSLGNGAWTRKKTSRRPSLLAPAIPQPKQRAIKLGKKETDDAPPPPGFMIPGPGGAPVYSPLGYYNAQPSARRTVSAENPSPPTSRGSSRSTSNGSRHAPTPYEGPPYPVSRHPDLRQNTSSRNSSLPDMEYDQHPYSAYQSYPPQGRRVTSGPPDVSYSNLYRRVPPSNSARGRVVPSCSDPNIPYSERGPSGLNNEYEAGLASEADSEDELAQTDAREALYETKPSGTTTRWRRR</sequence>
<accession>A0A9P4NDZ4</accession>
<feature type="compositionally biased region" description="Basic and acidic residues" evidence="1">
    <location>
        <begin position="146"/>
        <end position="166"/>
    </location>
</feature>
<feature type="region of interest" description="Disordered" evidence="1">
    <location>
        <begin position="135"/>
        <end position="377"/>
    </location>
</feature>